<evidence type="ECO:0000259" key="7">
    <source>
        <dbReference type="Pfam" id="PF00460"/>
    </source>
</evidence>
<dbReference type="AlphaFoldDB" id="A0AAU7JAN0"/>
<evidence type="ECO:0000313" key="10">
    <source>
        <dbReference type="EMBL" id="XBO37287.1"/>
    </source>
</evidence>
<evidence type="ECO:0000256" key="1">
    <source>
        <dbReference type="ARBA" id="ARBA00004117"/>
    </source>
</evidence>
<dbReference type="GO" id="GO:0009425">
    <property type="term" value="C:bacterial-type flagellum basal body"/>
    <property type="evidence" value="ECO:0007669"/>
    <property type="project" value="UniProtKB-SubCell"/>
</dbReference>
<comment type="similarity">
    <text evidence="3">Belongs to the flagella basal body rod proteins family.</text>
</comment>
<evidence type="ECO:0000256" key="4">
    <source>
        <dbReference type="ARBA" id="ARBA00016244"/>
    </source>
</evidence>
<dbReference type="Pfam" id="PF00460">
    <property type="entry name" value="Flg_bb_rod"/>
    <property type="match status" value="1"/>
</dbReference>
<dbReference type="Pfam" id="PF06429">
    <property type="entry name" value="Flg_bbr_C"/>
    <property type="match status" value="1"/>
</dbReference>
<dbReference type="GO" id="GO:0005576">
    <property type="term" value="C:extracellular region"/>
    <property type="evidence" value="ECO:0007669"/>
    <property type="project" value="UniProtKB-SubCell"/>
</dbReference>
<gene>
    <name evidence="10" type="primary">flgK</name>
    <name evidence="10" type="ORF">ABEG18_16315</name>
</gene>
<dbReference type="NCBIfam" id="TIGR02492">
    <property type="entry name" value="flgK_ends"/>
    <property type="match status" value="1"/>
</dbReference>
<dbReference type="SUPFAM" id="SSF64518">
    <property type="entry name" value="Phase 1 flagellin"/>
    <property type="match status" value="1"/>
</dbReference>
<evidence type="ECO:0000256" key="3">
    <source>
        <dbReference type="ARBA" id="ARBA00009677"/>
    </source>
</evidence>
<feature type="domain" description="Flagellar hook-associated protein FlgK helical" evidence="9">
    <location>
        <begin position="92"/>
        <end position="332"/>
    </location>
</feature>
<keyword evidence="10" id="KW-0966">Cell projection</keyword>
<dbReference type="PANTHER" id="PTHR30033">
    <property type="entry name" value="FLAGELLAR HOOK-ASSOCIATED PROTEIN 1"/>
    <property type="match status" value="1"/>
</dbReference>
<proteinExistence type="inferred from homology"/>
<evidence type="ECO:0000259" key="9">
    <source>
        <dbReference type="Pfam" id="PF22638"/>
    </source>
</evidence>
<keyword evidence="5" id="KW-0964">Secreted</keyword>
<keyword evidence="10" id="KW-0282">Flagellum</keyword>
<comment type="subcellular location">
    <subcellularLocation>
        <location evidence="1">Bacterial flagellum basal body</location>
    </subcellularLocation>
    <subcellularLocation>
        <location evidence="2">Secreted</location>
    </subcellularLocation>
</comment>
<evidence type="ECO:0000259" key="8">
    <source>
        <dbReference type="Pfam" id="PF06429"/>
    </source>
</evidence>
<dbReference type="GO" id="GO:0005198">
    <property type="term" value="F:structural molecule activity"/>
    <property type="evidence" value="ECO:0007669"/>
    <property type="project" value="InterPro"/>
</dbReference>
<dbReference type="PANTHER" id="PTHR30033:SF1">
    <property type="entry name" value="FLAGELLAR HOOK-ASSOCIATED PROTEIN 1"/>
    <property type="match status" value="1"/>
</dbReference>
<evidence type="ECO:0000256" key="2">
    <source>
        <dbReference type="ARBA" id="ARBA00004613"/>
    </source>
</evidence>
<keyword evidence="6" id="KW-0975">Bacterial flagellum</keyword>
<dbReference type="InterPro" id="IPR002371">
    <property type="entry name" value="FlgK"/>
</dbReference>
<protein>
    <recommendedName>
        <fullName evidence="4">Flagellar hook-associated protein 1</fullName>
    </recommendedName>
</protein>
<dbReference type="RefSeq" id="WP_406854109.1">
    <property type="nucleotide sequence ID" value="NZ_CP157484.1"/>
</dbReference>
<dbReference type="InterPro" id="IPR010930">
    <property type="entry name" value="Flg_bb/hook_C_dom"/>
</dbReference>
<reference evidence="10" key="1">
    <citation type="submission" date="2024-05" db="EMBL/GenBank/DDBJ databases">
        <authorList>
            <person name="Kim S."/>
            <person name="Heo J."/>
            <person name="Choi H."/>
            <person name="Choi Y."/>
            <person name="Kwon S.-W."/>
            <person name="Kim Y."/>
        </authorList>
    </citation>
    <scope>NUCLEOTIDE SEQUENCE</scope>
    <source>
        <strain evidence="10">KACC 23698</strain>
    </source>
</reference>
<keyword evidence="10" id="KW-0969">Cilium</keyword>
<dbReference type="InterPro" id="IPR053927">
    <property type="entry name" value="FlgK_helical"/>
</dbReference>
<dbReference type="InterPro" id="IPR001444">
    <property type="entry name" value="Flag_bb_rod_N"/>
</dbReference>
<evidence type="ECO:0000256" key="6">
    <source>
        <dbReference type="ARBA" id="ARBA00023143"/>
    </source>
</evidence>
<dbReference type="GO" id="GO:0009424">
    <property type="term" value="C:bacterial-type flagellum hook"/>
    <property type="evidence" value="ECO:0007669"/>
    <property type="project" value="InterPro"/>
</dbReference>
<dbReference type="PRINTS" id="PR01005">
    <property type="entry name" value="FLGHOOKAP1"/>
</dbReference>
<dbReference type="EMBL" id="CP157484">
    <property type="protein sequence ID" value="XBO37287.1"/>
    <property type="molecule type" value="Genomic_DNA"/>
</dbReference>
<accession>A0AAU7JAN0</accession>
<organism evidence="10">
    <name type="scientific">Alsobacter sp. KACC 23698</name>
    <dbReference type="NCBI Taxonomy" id="3149229"/>
    <lineage>
        <taxon>Bacteria</taxon>
        <taxon>Pseudomonadati</taxon>
        <taxon>Pseudomonadota</taxon>
        <taxon>Alphaproteobacteria</taxon>
        <taxon>Hyphomicrobiales</taxon>
        <taxon>Alsobacteraceae</taxon>
        <taxon>Alsobacter</taxon>
    </lineage>
</organism>
<feature type="domain" description="Flagellar basal-body/hook protein C-terminal" evidence="8">
    <location>
        <begin position="571"/>
        <end position="612"/>
    </location>
</feature>
<dbReference type="GO" id="GO:0044780">
    <property type="term" value="P:bacterial-type flagellum assembly"/>
    <property type="evidence" value="ECO:0007669"/>
    <property type="project" value="InterPro"/>
</dbReference>
<dbReference type="Pfam" id="PF22638">
    <property type="entry name" value="FlgK_D1"/>
    <property type="match status" value="1"/>
</dbReference>
<evidence type="ECO:0000256" key="5">
    <source>
        <dbReference type="ARBA" id="ARBA00022525"/>
    </source>
</evidence>
<feature type="domain" description="Flagellar basal body rod protein N-terminal" evidence="7">
    <location>
        <begin position="9"/>
        <end position="36"/>
    </location>
</feature>
<name>A0AAU7JAN0_9HYPH</name>
<sequence length="613" mass="62528">MSLSGALGNSLSGLRATQSAMEVISSNVSNAGTAGYSRRSVVAVETDNGSGSGGVRIEGIIRLFDSILQKELRTETSGSGYTGVKSSMTTELSRLFGAPGSSTALDTMMSKFTSSLQALQTDPSNAVARSSVLNAAGDLAHSINKASDGVQALRQDAESAIATDVGRVNSLLKEISDADMRVLSTRGTDPAVLDLRDAKITELSSLIDVKVTEGQNGSVSLATTGGLRLYDAGAPATFSFDQRTIGPNSLYDTDPTKRMVGTITMTDASGRSIDVIGQKLIRSGELAGLVEMRDSTLVDAQNQLDTLAASLASSLSDRTQAGVAAGATGFDLDTTGIRPGNVITLDVTVGGVAKRVSIVSLTSGTLPAGATPDPNDIEIGASFATGPAGALASVQAGLDAAFGPGKFTASNSGAVLRIDAAVPTTAVTGMSAKITVASPIGTPAGSELPLFVDAARGGTLYTGSFDGTSQKVGFASRIGVNAALAPKDLVAYSSTTPAGDDTRPKFLIDALTKATTTFSAAGGVGTASAPFAGTVTDYVKRIVDAQGANAASAQRLDEGQQVVQTSIESRYAQTTGVSVDQELANLVQIQNAYSANARIMSAVKEMMDLLMRM</sequence>